<dbReference type="PANTHER" id="PTHR23522">
    <property type="entry name" value="BLL5896 PROTEIN"/>
    <property type="match status" value="1"/>
</dbReference>
<feature type="transmembrane region" description="Helical" evidence="8">
    <location>
        <begin position="264"/>
        <end position="284"/>
    </location>
</feature>
<feature type="transmembrane region" description="Helical" evidence="8">
    <location>
        <begin position="156"/>
        <end position="179"/>
    </location>
</feature>
<evidence type="ECO:0000259" key="9">
    <source>
        <dbReference type="Pfam" id="PF12832"/>
    </source>
</evidence>
<gene>
    <name evidence="10" type="ORF">CEK71_04890</name>
</gene>
<feature type="transmembrane region" description="Helical" evidence="8">
    <location>
        <begin position="200"/>
        <end position="220"/>
    </location>
</feature>
<feature type="transmembrane region" description="Helical" evidence="8">
    <location>
        <begin position="354"/>
        <end position="375"/>
    </location>
</feature>
<dbReference type="GO" id="GO:0015528">
    <property type="term" value="F:lactose:proton symporter activity"/>
    <property type="evidence" value="ECO:0007669"/>
    <property type="project" value="TreeGrafter"/>
</dbReference>
<dbReference type="OrthoDB" id="9150135at2"/>
<dbReference type="EMBL" id="CP022129">
    <property type="protein sequence ID" value="ASF45454.1"/>
    <property type="molecule type" value="Genomic_DNA"/>
</dbReference>
<proteinExistence type="predicted"/>
<feature type="transmembrane region" description="Helical" evidence="8">
    <location>
        <begin position="12"/>
        <end position="28"/>
    </location>
</feature>
<dbReference type="Proteomes" id="UP000197019">
    <property type="component" value="Chromosome"/>
</dbReference>
<dbReference type="KEGG" id="mpsy:CEK71_04890"/>
<keyword evidence="4" id="KW-0997">Cell inner membrane</keyword>
<dbReference type="InterPro" id="IPR026032">
    <property type="entry name" value="HcaT-like"/>
</dbReference>
<name>A0A1Z4BVX2_9GAMM</name>
<evidence type="ECO:0000256" key="5">
    <source>
        <dbReference type="ARBA" id="ARBA00022692"/>
    </source>
</evidence>
<feature type="transmembrane region" description="Helical" evidence="8">
    <location>
        <begin position="95"/>
        <end position="119"/>
    </location>
</feature>
<dbReference type="InterPro" id="IPR024989">
    <property type="entry name" value="MFS_assoc_dom"/>
</dbReference>
<evidence type="ECO:0000313" key="10">
    <source>
        <dbReference type="EMBL" id="ASF45454.1"/>
    </source>
</evidence>
<dbReference type="SUPFAM" id="SSF103473">
    <property type="entry name" value="MFS general substrate transporter"/>
    <property type="match status" value="1"/>
</dbReference>
<reference evidence="10 11" key="1">
    <citation type="submission" date="2017-06" db="EMBL/GenBank/DDBJ databases">
        <title>Genome Sequencing of the methanotroph Methylovulum psychrotolerants str. HV10-M2 isolated from a high-altitude environment.</title>
        <authorList>
            <person name="Mateos-Rivera A."/>
        </authorList>
    </citation>
    <scope>NUCLEOTIDE SEQUENCE [LARGE SCALE GENOMIC DNA]</scope>
    <source>
        <strain evidence="10 11">HV10_M2</strain>
    </source>
</reference>
<sequence>MPIPYWRLSSFYWFYFAALGAFIPYWGLYLKNAGFDTVQIGQLSALLVGCKIIAPNSLGWIADHTGKSLPIIRLASFLATLGFCGFLYAHSYNEYVWVTLVFSFFWSAALPQFEAATLAHLKAEALRYSQIRLWGSVGFIVAVLGVGRLLDWQPLTVLPGIIIALLLGIGLAALSVPEARASGQDHQPHKLWHIVKRPEVMAFFAVCTLLQIAHSPYYVFYSIVLKQHHYSVTLIGGLWALGVVAEIVLFIFMRRLLARVSLRALLLTSICAGVVRWLLIAYLADSTAWLVAAQLLHAMTFGGAHIASIHLVHRYFGSQHQGKGQALYNSFSAGLGGMVGSYASGYYFDLIGATGIYTASALCCALALLLTYSWIGRESGN</sequence>
<evidence type="ECO:0000256" key="7">
    <source>
        <dbReference type="ARBA" id="ARBA00023136"/>
    </source>
</evidence>
<dbReference type="Gene3D" id="1.20.1250.20">
    <property type="entry name" value="MFS general substrate transporter like domains"/>
    <property type="match status" value="2"/>
</dbReference>
<evidence type="ECO:0000256" key="1">
    <source>
        <dbReference type="ARBA" id="ARBA00004429"/>
    </source>
</evidence>
<dbReference type="PANTHER" id="PTHR23522:SF10">
    <property type="entry name" value="3-PHENYLPROPIONIC ACID TRANSPORTER-RELATED"/>
    <property type="match status" value="1"/>
</dbReference>
<keyword evidence="3" id="KW-1003">Cell membrane</keyword>
<keyword evidence="6 8" id="KW-1133">Transmembrane helix</keyword>
<evidence type="ECO:0000256" key="3">
    <source>
        <dbReference type="ARBA" id="ARBA00022475"/>
    </source>
</evidence>
<keyword evidence="5 8" id="KW-0812">Transmembrane</keyword>
<feature type="transmembrane region" description="Helical" evidence="8">
    <location>
        <begin position="296"/>
        <end position="316"/>
    </location>
</feature>
<organism evidence="10 11">
    <name type="scientific">Methylovulum psychrotolerans</name>
    <dbReference type="NCBI Taxonomy" id="1704499"/>
    <lineage>
        <taxon>Bacteria</taxon>
        <taxon>Pseudomonadati</taxon>
        <taxon>Pseudomonadota</taxon>
        <taxon>Gammaproteobacteria</taxon>
        <taxon>Methylococcales</taxon>
        <taxon>Methylococcaceae</taxon>
        <taxon>Methylovulum</taxon>
    </lineage>
</organism>
<comment type="subcellular location">
    <subcellularLocation>
        <location evidence="1">Cell inner membrane</location>
        <topology evidence="1">Multi-pass membrane protein</topology>
    </subcellularLocation>
</comment>
<feature type="domain" description="Major facilitator superfamily associated" evidence="9">
    <location>
        <begin position="5"/>
        <end position="357"/>
    </location>
</feature>
<protein>
    <submittedName>
        <fullName evidence="10">MFS transporter</fullName>
    </submittedName>
</protein>
<dbReference type="GO" id="GO:0005886">
    <property type="term" value="C:plasma membrane"/>
    <property type="evidence" value="ECO:0007669"/>
    <property type="project" value="UniProtKB-SubCell"/>
</dbReference>
<feature type="transmembrane region" description="Helical" evidence="8">
    <location>
        <begin position="131"/>
        <end position="150"/>
    </location>
</feature>
<feature type="transmembrane region" description="Helical" evidence="8">
    <location>
        <begin position="232"/>
        <end position="252"/>
    </location>
</feature>
<evidence type="ECO:0000256" key="4">
    <source>
        <dbReference type="ARBA" id="ARBA00022519"/>
    </source>
</evidence>
<evidence type="ECO:0000313" key="11">
    <source>
        <dbReference type="Proteomes" id="UP000197019"/>
    </source>
</evidence>
<dbReference type="RefSeq" id="WP_088618336.1">
    <property type="nucleotide sequence ID" value="NZ_CP022129.1"/>
</dbReference>
<dbReference type="NCBIfam" id="NF037955">
    <property type="entry name" value="mfs"/>
    <property type="match status" value="1"/>
</dbReference>
<feature type="transmembrane region" description="Helical" evidence="8">
    <location>
        <begin position="328"/>
        <end position="348"/>
    </location>
</feature>
<dbReference type="AlphaFoldDB" id="A0A1Z4BVX2"/>
<keyword evidence="7 8" id="KW-0472">Membrane</keyword>
<dbReference type="PIRSF" id="PIRSF004925">
    <property type="entry name" value="HcaT"/>
    <property type="match status" value="1"/>
</dbReference>
<feature type="transmembrane region" description="Helical" evidence="8">
    <location>
        <begin position="40"/>
        <end position="59"/>
    </location>
</feature>
<feature type="transmembrane region" description="Helical" evidence="8">
    <location>
        <begin position="71"/>
        <end position="89"/>
    </location>
</feature>
<dbReference type="Pfam" id="PF12832">
    <property type="entry name" value="MFS_1_like"/>
    <property type="match status" value="1"/>
</dbReference>
<evidence type="ECO:0000256" key="6">
    <source>
        <dbReference type="ARBA" id="ARBA00022989"/>
    </source>
</evidence>
<dbReference type="GO" id="GO:0030395">
    <property type="term" value="F:lactose binding"/>
    <property type="evidence" value="ECO:0007669"/>
    <property type="project" value="TreeGrafter"/>
</dbReference>
<keyword evidence="11" id="KW-1185">Reference proteome</keyword>
<keyword evidence="2" id="KW-0813">Transport</keyword>
<evidence type="ECO:0000256" key="2">
    <source>
        <dbReference type="ARBA" id="ARBA00022448"/>
    </source>
</evidence>
<dbReference type="InterPro" id="IPR036259">
    <property type="entry name" value="MFS_trans_sf"/>
</dbReference>
<evidence type="ECO:0000256" key="8">
    <source>
        <dbReference type="SAM" id="Phobius"/>
    </source>
</evidence>
<accession>A0A1Z4BVX2</accession>